<keyword evidence="3 5" id="KW-0687">Ribonucleoprotein</keyword>
<protein>
    <recommendedName>
        <fullName evidence="4">50S ribosomal protein L5</fullName>
    </recommendedName>
</protein>
<keyword evidence="2 5" id="KW-0689">Ribosomal protein</keyword>
<evidence type="ECO:0000313" key="9">
    <source>
        <dbReference type="Proteomes" id="UP000228812"/>
    </source>
</evidence>
<dbReference type="InterPro" id="IPR031309">
    <property type="entry name" value="Ribosomal_uL5_C"/>
</dbReference>
<dbReference type="PIRSF" id="PIRSF002161">
    <property type="entry name" value="Ribosomal_L5"/>
    <property type="match status" value="1"/>
</dbReference>
<gene>
    <name evidence="8" type="primary">rplE</name>
    <name evidence="8" type="ORF">COX26_01295</name>
</gene>
<dbReference type="GO" id="GO:0005840">
    <property type="term" value="C:ribosome"/>
    <property type="evidence" value="ECO:0007669"/>
    <property type="project" value="UniProtKB-KW"/>
</dbReference>
<sequence>MAHRTTSKPLEKVVVNVGVGKLRNQPQFDEKVLPEVMQELALITGQKPAPRQTAKAVASFKTREGDIVGLQVTLRGKRAHAFLEKIVRLVLPRVKDFRGVDPKNVDEGGNLNLGFREQYVFPEINMEKSRIHFGLQVTVVPAARNRARALELYHSLGVPFKRDANIRMHANDANKIE</sequence>
<dbReference type="EMBL" id="PCRZ01000021">
    <property type="protein sequence ID" value="PIP29976.1"/>
    <property type="molecule type" value="Genomic_DNA"/>
</dbReference>
<dbReference type="SUPFAM" id="SSF55282">
    <property type="entry name" value="RL5-like"/>
    <property type="match status" value="1"/>
</dbReference>
<comment type="caution">
    <text evidence="8">The sequence shown here is derived from an EMBL/GenBank/DDBJ whole genome shotgun (WGS) entry which is preliminary data.</text>
</comment>
<evidence type="ECO:0000259" key="6">
    <source>
        <dbReference type="Pfam" id="PF00281"/>
    </source>
</evidence>
<dbReference type="Pfam" id="PF00281">
    <property type="entry name" value="Ribosomal_L5"/>
    <property type="match status" value="1"/>
</dbReference>
<evidence type="ECO:0000256" key="3">
    <source>
        <dbReference type="ARBA" id="ARBA00023274"/>
    </source>
</evidence>
<dbReference type="InterPro" id="IPR031310">
    <property type="entry name" value="Ribosomal_uL5_N"/>
</dbReference>
<evidence type="ECO:0000313" key="8">
    <source>
        <dbReference type="EMBL" id="PIP29976.1"/>
    </source>
</evidence>
<organism evidence="8 9">
    <name type="scientific">Candidatus Jorgensenbacteria bacterium CG23_combo_of_CG06-09_8_20_14_all_54_14</name>
    <dbReference type="NCBI Taxonomy" id="1974595"/>
    <lineage>
        <taxon>Bacteria</taxon>
        <taxon>Candidatus Joergenseniibacteriota</taxon>
    </lineage>
</organism>
<comment type="similarity">
    <text evidence="1 5">Belongs to the universal ribosomal protein uL5 family.</text>
</comment>
<dbReference type="Pfam" id="PF00673">
    <property type="entry name" value="Ribosomal_L5_C"/>
    <property type="match status" value="1"/>
</dbReference>
<reference evidence="8 9" key="1">
    <citation type="submission" date="2017-09" db="EMBL/GenBank/DDBJ databases">
        <title>Depth-based differentiation of microbial function through sediment-hosted aquifers and enrichment of novel symbionts in the deep terrestrial subsurface.</title>
        <authorList>
            <person name="Probst A.J."/>
            <person name="Ladd B."/>
            <person name="Jarett J.K."/>
            <person name="Geller-Mcgrath D.E."/>
            <person name="Sieber C.M."/>
            <person name="Emerson J.B."/>
            <person name="Anantharaman K."/>
            <person name="Thomas B.C."/>
            <person name="Malmstrom R."/>
            <person name="Stieglmeier M."/>
            <person name="Klingl A."/>
            <person name="Woyke T."/>
            <person name="Ryan C.M."/>
            <person name="Banfield J.F."/>
        </authorList>
    </citation>
    <scope>NUCLEOTIDE SEQUENCE [LARGE SCALE GENOMIC DNA]</scope>
    <source>
        <strain evidence="8">CG23_combo_of_CG06-09_8_20_14_all_54_14</strain>
    </source>
</reference>
<evidence type="ECO:0000256" key="5">
    <source>
        <dbReference type="RuleBase" id="RU003930"/>
    </source>
</evidence>
<dbReference type="GO" id="GO:0003735">
    <property type="term" value="F:structural constituent of ribosome"/>
    <property type="evidence" value="ECO:0007669"/>
    <property type="project" value="InterPro"/>
</dbReference>
<dbReference type="AlphaFoldDB" id="A0A2G9Z9Z4"/>
<name>A0A2G9Z9Z4_9BACT</name>
<feature type="domain" description="Large ribosomal subunit protein uL5 C-terminal" evidence="7">
    <location>
        <begin position="68"/>
        <end position="160"/>
    </location>
</feature>
<dbReference type="Proteomes" id="UP000228812">
    <property type="component" value="Unassembled WGS sequence"/>
</dbReference>
<evidence type="ECO:0000256" key="4">
    <source>
        <dbReference type="ARBA" id="ARBA00035461"/>
    </source>
</evidence>
<dbReference type="GO" id="GO:0006412">
    <property type="term" value="P:translation"/>
    <property type="evidence" value="ECO:0007669"/>
    <property type="project" value="InterPro"/>
</dbReference>
<feature type="domain" description="Large ribosomal subunit protein uL5 N-terminal" evidence="6">
    <location>
        <begin position="10"/>
        <end position="63"/>
    </location>
</feature>
<evidence type="ECO:0000256" key="1">
    <source>
        <dbReference type="ARBA" id="ARBA00008553"/>
    </source>
</evidence>
<accession>A0A2G9Z9Z4</accession>
<evidence type="ECO:0000256" key="2">
    <source>
        <dbReference type="ARBA" id="ARBA00022980"/>
    </source>
</evidence>
<dbReference type="GO" id="GO:1990904">
    <property type="term" value="C:ribonucleoprotein complex"/>
    <property type="evidence" value="ECO:0007669"/>
    <property type="project" value="UniProtKB-KW"/>
</dbReference>
<evidence type="ECO:0000259" key="7">
    <source>
        <dbReference type="Pfam" id="PF00673"/>
    </source>
</evidence>
<proteinExistence type="inferred from homology"/>
<dbReference type="InterPro" id="IPR022803">
    <property type="entry name" value="Ribosomal_uL5_dom_sf"/>
</dbReference>
<dbReference type="PANTHER" id="PTHR11994">
    <property type="entry name" value="60S RIBOSOMAL PROTEIN L11-RELATED"/>
    <property type="match status" value="1"/>
</dbReference>
<dbReference type="Gene3D" id="3.30.1440.10">
    <property type="match status" value="1"/>
</dbReference>
<dbReference type="InterPro" id="IPR002132">
    <property type="entry name" value="Ribosomal_uL5"/>
</dbReference>